<reference evidence="1" key="1">
    <citation type="submission" date="2021-01" db="EMBL/GenBank/DDBJ databases">
        <authorList>
            <consortium name="Genoscope - CEA"/>
            <person name="William W."/>
        </authorList>
    </citation>
    <scope>NUCLEOTIDE SEQUENCE</scope>
</reference>
<name>A0A8S1RJ55_9CILI</name>
<organism evidence="1 2">
    <name type="scientific">Paramecium sonneborni</name>
    <dbReference type="NCBI Taxonomy" id="65129"/>
    <lineage>
        <taxon>Eukaryota</taxon>
        <taxon>Sar</taxon>
        <taxon>Alveolata</taxon>
        <taxon>Ciliophora</taxon>
        <taxon>Intramacronucleata</taxon>
        <taxon>Oligohymenophorea</taxon>
        <taxon>Peniculida</taxon>
        <taxon>Parameciidae</taxon>
        <taxon>Paramecium</taxon>
    </lineage>
</organism>
<dbReference type="Proteomes" id="UP000692954">
    <property type="component" value="Unassembled WGS sequence"/>
</dbReference>
<dbReference type="OrthoDB" id="10363705at2759"/>
<comment type="caution">
    <text evidence="1">The sequence shown here is derived from an EMBL/GenBank/DDBJ whole genome shotgun (WGS) entry which is preliminary data.</text>
</comment>
<dbReference type="AlphaFoldDB" id="A0A8S1RJ55"/>
<protein>
    <submittedName>
        <fullName evidence="1">Uncharacterized protein</fullName>
    </submittedName>
</protein>
<proteinExistence type="predicted"/>
<gene>
    <name evidence="1" type="ORF">PSON_ATCC_30995.1.T1720121</name>
</gene>
<sequence>MTTLSAKLTKLKCSLHQEHNQSIAAVCLSENCNETKRTLCSFCLLYNHQGHQVIELTSLGNMIKEGLKKQNVLSFSSTCISEMRNCLKLITQKIQSLSLTFKEIKKRFKEQSSIELIYKQLFINSIKKEQELETIIYQLKLLFINNQFIQTPNYYQEQLFLQTKQLSLNTSFFLGSLILNQKLQFTEEQYSRATNCIRNINELFQPFNYNLQNDYSTIQSIQEIKVKYMDVSSQTDIFQYQNQPQLSQYLQWNLGLYLNFDENILISNGFVKIYEKLTLYPFTEELLDKLQTSCSENTILCIGGKKNNEKNKLLLCAIDFAQELFMTTNVSLQARKSQNTDIFWYHYKNRCFGFSKNEKISASNATADECQIQSEYRFCIWLDGDIGFRIGNNRNLKCSNEYSYVIFQKL</sequence>
<keyword evidence="2" id="KW-1185">Reference proteome</keyword>
<dbReference type="EMBL" id="CAJJDN010000172">
    <property type="protein sequence ID" value="CAD8127070.1"/>
    <property type="molecule type" value="Genomic_DNA"/>
</dbReference>
<evidence type="ECO:0000313" key="2">
    <source>
        <dbReference type="Proteomes" id="UP000692954"/>
    </source>
</evidence>
<accession>A0A8S1RJ55</accession>
<evidence type="ECO:0000313" key="1">
    <source>
        <dbReference type="EMBL" id="CAD8127070.1"/>
    </source>
</evidence>